<evidence type="ECO:0000256" key="9">
    <source>
        <dbReference type="ARBA" id="ARBA00022964"/>
    </source>
</evidence>
<dbReference type="PROSITE" id="PS51471">
    <property type="entry name" value="FE2OG_OXY"/>
    <property type="match status" value="1"/>
</dbReference>
<evidence type="ECO:0000256" key="5">
    <source>
        <dbReference type="ARBA" id="ARBA00012269"/>
    </source>
</evidence>
<reference evidence="15 16" key="1">
    <citation type="submission" date="2024-08" db="EMBL/GenBank/DDBJ databases">
        <authorList>
            <person name="Cucini C."/>
            <person name="Frati F."/>
        </authorList>
    </citation>
    <scope>NUCLEOTIDE SEQUENCE [LARGE SCALE GENOMIC DNA]</scope>
</reference>
<dbReference type="EC" id="1.14.11.2" evidence="5"/>
<evidence type="ECO:0000256" key="11">
    <source>
        <dbReference type="ARBA" id="ARBA00023004"/>
    </source>
</evidence>
<comment type="cofactor">
    <cofactor evidence="1">
        <name>L-ascorbate</name>
        <dbReference type="ChEBI" id="CHEBI:38290"/>
    </cofactor>
</comment>
<comment type="subcellular location">
    <subcellularLocation>
        <location evidence="3">Endoplasmic reticulum lumen</location>
    </subcellularLocation>
</comment>
<keyword evidence="8" id="KW-0847">Vitamin C</keyword>
<comment type="similarity">
    <text evidence="4">Belongs to the P4HA family.</text>
</comment>
<keyword evidence="12" id="KW-0325">Glycoprotein</keyword>
<evidence type="ECO:0000259" key="14">
    <source>
        <dbReference type="PROSITE" id="PS51471"/>
    </source>
</evidence>
<dbReference type="InterPro" id="IPR005123">
    <property type="entry name" value="Oxoglu/Fe-dep_dioxygenase_dom"/>
</dbReference>
<dbReference type="Pfam" id="PF08336">
    <property type="entry name" value="P4Ha_N"/>
    <property type="match status" value="1"/>
</dbReference>
<evidence type="ECO:0000313" key="15">
    <source>
        <dbReference type="EMBL" id="CAL8109415.1"/>
    </source>
</evidence>
<dbReference type="PANTHER" id="PTHR10869">
    <property type="entry name" value="PROLYL 4-HYDROXYLASE ALPHA SUBUNIT"/>
    <property type="match status" value="1"/>
</dbReference>
<comment type="function">
    <text evidence="2">Catalyzes the post-translational formation of 4-hydroxyproline in -Xaa-Pro-Gly- sequences in collagens and other proteins.</text>
</comment>
<dbReference type="InterPro" id="IPR011990">
    <property type="entry name" value="TPR-like_helical_dom_sf"/>
</dbReference>
<evidence type="ECO:0000256" key="8">
    <source>
        <dbReference type="ARBA" id="ARBA00022896"/>
    </source>
</evidence>
<keyword evidence="9" id="KW-0223">Dioxygenase</keyword>
<evidence type="ECO:0000256" key="2">
    <source>
        <dbReference type="ARBA" id="ARBA00002035"/>
    </source>
</evidence>
<dbReference type="SMART" id="SM00702">
    <property type="entry name" value="P4Hc"/>
    <property type="match status" value="1"/>
</dbReference>
<keyword evidence="7" id="KW-0256">Endoplasmic reticulum</keyword>
<keyword evidence="16" id="KW-1185">Reference proteome</keyword>
<evidence type="ECO:0000256" key="12">
    <source>
        <dbReference type="ARBA" id="ARBA00023180"/>
    </source>
</evidence>
<evidence type="ECO:0000256" key="10">
    <source>
        <dbReference type="ARBA" id="ARBA00023002"/>
    </source>
</evidence>
<proteinExistence type="inferred from homology"/>
<dbReference type="InterPro" id="IPR045054">
    <property type="entry name" value="P4HA-like"/>
</dbReference>
<dbReference type="Gene3D" id="6.10.140.1460">
    <property type="match status" value="1"/>
</dbReference>
<feature type="chain" id="PRO_5046021881" description="procollagen-proline 4-dioxygenase" evidence="13">
    <location>
        <begin position="23"/>
        <end position="679"/>
    </location>
</feature>
<keyword evidence="13" id="KW-0732">Signal</keyword>
<organism evidence="15 16">
    <name type="scientific">Orchesella dallaii</name>
    <dbReference type="NCBI Taxonomy" id="48710"/>
    <lineage>
        <taxon>Eukaryota</taxon>
        <taxon>Metazoa</taxon>
        <taxon>Ecdysozoa</taxon>
        <taxon>Arthropoda</taxon>
        <taxon>Hexapoda</taxon>
        <taxon>Collembola</taxon>
        <taxon>Entomobryomorpha</taxon>
        <taxon>Entomobryoidea</taxon>
        <taxon>Orchesellidae</taxon>
        <taxon>Orchesellinae</taxon>
        <taxon>Orchesella</taxon>
    </lineage>
</organism>
<dbReference type="Proteomes" id="UP001642540">
    <property type="component" value="Unassembled WGS sequence"/>
</dbReference>
<keyword evidence="10" id="KW-0560">Oxidoreductase</keyword>
<evidence type="ECO:0000256" key="1">
    <source>
        <dbReference type="ARBA" id="ARBA00001961"/>
    </source>
</evidence>
<gene>
    <name evidence="15" type="ORF">ODALV1_LOCUS13344</name>
</gene>
<evidence type="ECO:0000313" key="16">
    <source>
        <dbReference type="Proteomes" id="UP001642540"/>
    </source>
</evidence>
<protein>
    <recommendedName>
        <fullName evidence="5">procollagen-proline 4-dioxygenase</fullName>
        <ecNumber evidence="5">1.14.11.2</ecNumber>
    </recommendedName>
</protein>
<feature type="signal peptide" evidence="13">
    <location>
        <begin position="1"/>
        <end position="22"/>
    </location>
</feature>
<evidence type="ECO:0000256" key="13">
    <source>
        <dbReference type="SAM" id="SignalP"/>
    </source>
</evidence>
<name>A0ABP1QST8_9HEXA</name>
<accession>A0ABP1QST8</accession>
<sequence>MIRNKFILHLLLVAPILKLVVPLENSVMQLETLSESVKGMQNEGFSNSEIINTVKLELSISRAKSLIGKLYNDEELTEEEIAKLKSGEVDDNDEELESLLKQFSIYTMESYNNASASSLIHGNVIKADAEMEEESNYEYKEDISNIAARFIGNNEDKLPKPDYAYFPYDLFKLVKVEEHIYKPLRKYVKKVEMKLKILNSYLSDYDGSSDLVTHALGPSSRLEQRAQAIVSNPLTTYRLIRRFAIKLPDVWAMIAEDLEEELWRQLSKIQMKQEPPKEKDWKDSIEALFRIQYYNGYKTKEFANGDLGEMKSNVKLTAEQCMEIGLRAVALKQYDHALEWLILAQNKHLDAEDDSEIDLKFLQQSLDYAIKEHNKAWEGYDISRSLPDPHLYTKKVSNSHDVDFAKKNSDTFKEYSKKVRNKEQYGYHTQYNFINLCAGEDLQTAKEKSRLYCWQERSKHPYFYISPMKMELLNEDPYLVQVYNVIGNSLIEEVRNVSISKLERSEVINYDLPDANDVSQVRTSSQTWVDPHELIQPQKIINVMQLVEKITGLHTLKPQSSEDLQVACYGTSHHYDEHLDAIQDPRRTVESGERMATFMFYLSTVEEGGKTAFPVLGTAAKPIQGSGVFWYNIKHNGEPDKRTWHGGCPVSHGIKWVMNSWILEHQNFLNRPCGLHEGE</sequence>
<dbReference type="Gene3D" id="2.60.120.620">
    <property type="entry name" value="q2cbj1_9rhob like domain"/>
    <property type="match status" value="1"/>
</dbReference>
<dbReference type="EMBL" id="CAXLJM020000041">
    <property type="protein sequence ID" value="CAL8109415.1"/>
    <property type="molecule type" value="Genomic_DNA"/>
</dbReference>
<feature type="domain" description="Fe2OG dioxygenase" evidence="14">
    <location>
        <begin position="560"/>
        <end position="664"/>
    </location>
</feature>
<evidence type="ECO:0000256" key="4">
    <source>
        <dbReference type="ARBA" id="ARBA00006511"/>
    </source>
</evidence>
<evidence type="ECO:0000256" key="3">
    <source>
        <dbReference type="ARBA" id="ARBA00004319"/>
    </source>
</evidence>
<dbReference type="PANTHER" id="PTHR10869:SF244">
    <property type="entry name" value="PROLYL 4-HYDROXYLASE SUBUNIT ALPHA-2"/>
    <property type="match status" value="1"/>
</dbReference>
<dbReference type="InterPro" id="IPR006620">
    <property type="entry name" value="Pro_4_hyd_alph"/>
</dbReference>
<keyword evidence="11" id="KW-0408">Iron</keyword>
<evidence type="ECO:0000256" key="6">
    <source>
        <dbReference type="ARBA" id="ARBA00022723"/>
    </source>
</evidence>
<dbReference type="InterPro" id="IPR013547">
    <property type="entry name" value="P4H_N"/>
</dbReference>
<dbReference type="Pfam" id="PF13640">
    <property type="entry name" value="2OG-FeII_Oxy_3"/>
    <property type="match status" value="1"/>
</dbReference>
<comment type="caution">
    <text evidence="15">The sequence shown here is derived from an EMBL/GenBank/DDBJ whole genome shotgun (WGS) entry which is preliminary data.</text>
</comment>
<keyword evidence="6" id="KW-0479">Metal-binding</keyword>
<evidence type="ECO:0000256" key="7">
    <source>
        <dbReference type="ARBA" id="ARBA00022824"/>
    </source>
</evidence>
<dbReference type="InterPro" id="IPR044862">
    <property type="entry name" value="Pro_4_hyd_alph_FE2OG_OXY"/>
</dbReference>
<dbReference type="Gene3D" id="1.25.40.10">
    <property type="entry name" value="Tetratricopeptide repeat domain"/>
    <property type="match status" value="1"/>
</dbReference>